<reference evidence="4" key="1">
    <citation type="submission" date="2016-05" db="EMBL/GenBank/DDBJ databases">
        <authorList>
            <person name="Lavstsen T."/>
            <person name="Jespersen J.S."/>
        </authorList>
    </citation>
    <scope>NUCLEOTIDE SEQUENCE</scope>
    <source>
        <tissue evidence="4">Brain</tissue>
    </source>
</reference>
<reference evidence="4" key="2">
    <citation type="submission" date="2016-06" db="EMBL/GenBank/DDBJ databases">
        <title>The genome of a short-lived fish provides insights into sex chromosome evolution and the genetic control of aging.</title>
        <authorList>
            <person name="Reichwald K."/>
            <person name="Felder M."/>
            <person name="Petzold A."/>
            <person name="Koch P."/>
            <person name="Groth M."/>
            <person name="Platzer M."/>
        </authorList>
    </citation>
    <scope>NUCLEOTIDE SEQUENCE</scope>
    <source>
        <tissue evidence="4">Brain</tissue>
    </source>
</reference>
<dbReference type="Pfam" id="PF15696">
    <property type="entry name" value="RAD51_interact"/>
    <property type="match status" value="1"/>
</dbReference>
<dbReference type="EMBL" id="HADY01007982">
    <property type="protein sequence ID" value="SBP46467.1"/>
    <property type="molecule type" value="Transcribed_RNA"/>
</dbReference>
<feature type="region of interest" description="Disordered" evidence="1">
    <location>
        <begin position="720"/>
        <end position="749"/>
    </location>
</feature>
<feature type="region of interest" description="Disordered" evidence="1">
    <location>
        <begin position="445"/>
        <end position="468"/>
    </location>
</feature>
<gene>
    <name evidence="4" type="primary">ARHGAP30</name>
    <name evidence="3" type="ORF">G4P62_004718</name>
</gene>
<dbReference type="GO" id="GO:0032991">
    <property type="term" value="C:protein-containing complex"/>
    <property type="evidence" value="ECO:0007669"/>
    <property type="project" value="TreeGrafter"/>
</dbReference>
<proteinExistence type="predicted"/>
<evidence type="ECO:0000259" key="2">
    <source>
        <dbReference type="Pfam" id="PF15696"/>
    </source>
</evidence>
<dbReference type="InterPro" id="IPR031419">
    <property type="entry name" value="RAD51_interact"/>
</dbReference>
<evidence type="ECO:0000313" key="3">
    <source>
        <dbReference type="EMBL" id="KAF7231384.1"/>
    </source>
</evidence>
<accession>A0A1A7ZUC8</accession>
<dbReference type="PANTHER" id="PTHR39229:SF1">
    <property type="entry name" value="RAD51-ASSOCIATED PROTEIN 2"/>
    <property type="match status" value="1"/>
</dbReference>
<evidence type="ECO:0000313" key="4">
    <source>
        <dbReference type="EMBL" id="SBP46467.1"/>
    </source>
</evidence>
<dbReference type="EMBL" id="JAAVVJ010000001">
    <property type="protein sequence ID" value="KAF7231384.1"/>
    <property type="molecule type" value="Genomic_DNA"/>
</dbReference>
<dbReference type="KEGG" id="nfu:107378185"/>
<dbReference type="InterPro" id="IPR053355">
    <property type="entry name" value="RAD51-associated"/>
</dbReference>
<feature type="compositionally biased region" description="Acidic residues" evidence="1">
    <location>
        <begin position="541"/>
        <end position="550"/>
    </location>
</feature>
<sequence>MDYVTQEDVSPQSDLTSLPLSKRLRTDCSVTEDVSGNSTFNTSDARTSQECRLSPRNLQKTDGLTFTAECGHYDHNYCDKIQGSTLTSVTDITSQSSNTHTESKIGCYVCAERDGKPSEAKTDTLSLCLRDDTDGSLPCTRMNTPSPPDCNHLRLYSLPDLNEHGAQTDISQLMEDTFCSNQPDYSSKDAVVDPGLCQTGSQPTEAVKTSKDREEVDFSVPLSKAGCEILISFRDFENPNPLYSNPDETSGEIKKQESVPQTCEREFVSVWDVNTKGQANENSMNNTLICSAAESAERSVPTDARVMDTSVQIENFEINKCMEADQLSEMPVASEISQEPAEGDNDAFGVIDPVICSEIDKEVEGRLCISDSTEGTELSALGQICSVEITLPLCCSASTSQVLSADQNKEFNHQERTMQDENKFICLGYTQACSVTNIDTQDNRANCQSSLSSSSKKPPPAKVGGTEGSHDLVHQELKEQSWSRCCAASPNYIKMQEVEFSEKERDKVDMTAVINGRKEAAHIFKEKENNKEGTSQQQNQQDEDDGLMEEETSKQNSKLNCTDVTEELASLSNNPHCPDINGMDGTTKGTEQRGVIKFGTEIKTCGCETSEIKGTAREESPDGSVSEWLEGAKLPFLHADHSEQRLSGFSPYQYRSDLSMPITFPPECDAVVPCQPNLSHSENAQSTSTALTSSDRFPPSAFTLSSHVLRGFDTFEKIKLSPDDGDDDDAGLGSMPVLTSSPKEKAPEQQLHHHMQTAELDVHNKMAVEKDGGECHVGNMANGFVSSDSACNDGPNFHPAADVNVLTWPEQQPDCGSACDSSELTHEESNSHSECSAVTPEYDSDPNNSLQFEMKEQFDRVLKELRLFFDISRNDFASDCRPCSPEQYDAPKPLERNTSKGTEGFSQPGGLHRDDASPDKAVEDHSLEMCGVDPVASFLNASSDGEQEVPLNRKVCQHKSTKEKHAVPQEVEQNKKMWSPSFSHLPVLEQLSQTQLRRLEPLKTCTRPIRVGLSKRAKTKHLHRSHPYK</sequence>
<feature type="region of interest" description="Disordered" evidence="1">
    <location>
        <begin position="525"/>
        <end position="559"/>
    </location>
</feature>
<feature type="domain" description="RAD51 interacting motif" evidence="2">
    <location>
        <begin position="998"/>
        <end position="1023"/>
    </location>
</feature>
<dbReference type="AlphaFoldDB" id="A0A1A7ZUC8"/>
<organism evidence="4">
    <name type="scientific">Nothobranchius furzeri</name>
    <name type="common">Turquoise killifish</name>
    <dbReference type="NCBI Taxonomy" id="105023"/>
    <lineage>
        <taxon>Eukaryota</taxon>
        <taxon>Metazoa</taxon>
        <taxon>Chordata</taxon>
        <taxon>Craniata</taxon>
        <taxon>Vertebrata</taxon>
        <taxon>Euteleostomi</taxon>
        <taxon>Actinopterygii</taxon>
        <taxon>Neopterygii</taxon>
        <taxon>Teleostei</taxon>
        <taxon>Neoteleostei</taxon>
        <taxon>Acanthomorphata</taxon>
        <taxon>Ovalentaria</taxon>
        <taxon>Atherinomorphae</taxon>
        <taxon>Cyprinodontiformes</taxon>
        <taxon>Nothobranchiidae</taxon>
        <taxon>Nothobranchius</taxon>
    </lineage>
</organism>
<feature type="region of interest" description="Disordered" evidence="1">
    <location>
        <begin position="880"/>
        <end position="918"/>
    </location>
</feature>
<dbReference type="Proteomes" id="UP000822369">
    <property type="component" value="Chromosome 1"/>
</dbReference>
<evidence type="ECO:0000256" key="1">
    <source>
        <dbReference type="SAM" id="MobiDB-lite"/>
    </source>
</evidence>
<dbReference type="PANTHER" id="PTHR39229">
    <property type="entry name" value="MCG1037962"/>
    <property type="match status" value="1"/>
</dbReference>
<protein>
    <submittedName>
        <fullName evidence="3">LOC107378185-like protein</fullName>
    </submittedName>
    <submittedName>
        <fullName evidence="4">Rho GTPase activating protein 30</fullName>
    </submittedName>
</protein>
<dbReference type="OrthoDB" id="9934401at2759"/>
<dbReference type="GeneID" id="107378185"/>
<reference evidence="3" key="3">
    <citation type="submission" date="2020-03" db="EMBL/GenBank/DDBJ databases">
        <title>Intra-Species Differences in Population Size shape Life History and Genome Evolution.</title>
        <authorList>
            <person name="Willemsen D."/>
            <person name="Cui R."/>
            <person name="Valenzano D.R."/>
        </authorList>
    </citation>
    <scope>NUCLEOTIDE SEQUENCE</scope>
    <source>
        <strain evidence="3">GRZ</strain>
        <tissue evidence="3">Whole</tissue>
    </source>
</reference>
<name>A0A1A7ZUC8_NOTFU</name>